<dbReference type="AlphaFoldDB" id="A0A9E4NL88"/>
<accession>A0A9E4NL88</accession>
<evidence type="ECO:0000313" key="3">
    <source>
        <dbReference type="Proteomes" id="UP000886674"/>
    </source>
</evidence>
<dbReference type="EMBL" id="JAEPCR010000050">
    <property type="protein sequence ID" value="MCG7978869.1"/>
    <property type="molecule type" value="Genomic_DNA"/>
</dbReference>
<organism evidence="2 3">
    <name type="scientific">Candidatus Thiodiazotropha taylori</name>
    <dbReference type="NCBI Taxonomy" id="2792791"/>
    <lineage>
        <taxon>Bacteria</taxon>
        <taxon>Pseudomonadati</taxon>
        <taxon>Pseudomonadota</taxon>
        <taxon>Gammaproteobacteria</taxon>
        <taxon>Chromatiales</taxon>
        <taxon>Sedimenticolaceae</taxon>
        <taxon>Candidatus Thiodiazotropha</taxon>
    </lineage>
</organism>
<evidence type="ECO:0000256" key="1">
    <source>
        <dbReference type="SAM" id="MobiDB-lite"/>
    </source>
</evidence>
<proteinExistence type="predicted"/>
<evidence type="ECO:0000313" key="2">
    <source>
        <dbReference type="EMBL" id="MCG7978869.1"/>
    </source>
</evidence>
<feature type="compositionally biased region" description="Basic and acidic residues" evidence="1">
    <location>
        <begin position="10"/>
        <end position="24"/>
    </location>
</feature>
<feature type="region of interest" description="Disordered" evidence="1">
    <location>
        <begin position="1"/>
        <end position="24"/>
    </location>
</feature>
<name>A0A9E4NL88_9GAMM</name>
<dbReference type="Proteomes" id="UP000886674">
    <property type="component" value="Unassembled WGS sequence"/>
</dbReference>
<protein>
    <submittedName>
        <fullName evidence="2">Uncharacterized protein</fullName>
    </submittedName>
</protein>
<gene>
    <name evidence="2" type="ORF">JAY77_12120</name>
</gene>
<comment type="caution">
    <text evidence="2">The sequence shown here is derived from an EMBL/GenBank/DDBJ whole genome shotgun (WGS) entry which is preliminary data.</text>
</comment>
<sequence>MDPITLRDVTNPDDHPGLDEGDGEHGVEIYFENEQTRQLYLELQLEDHKVICGNDSDDYLAEG</sequence>
<reference evidence="2" key="1">
    <citation type="journal article" date="2021" name="Proc. Natl. Acad. Sci. U.S.A.">
        <title>Global biogeography of chemosynthetic symbionts reveals both localized and globally distributed symbiont groups. .</title>
        <authorList>
            <person name="Osvatic J.T."/>
            <person name="Wilkins L.G.E."/>
            <person name="Leibrecht L."/>
            <person name="Leray M."/>
            <person name="Zauner S."/>
            <person name="Polzin J."/>
            <person name="Camacho Y."/>
            <person name="Gros O."/>
            <person name="van Gils J.A."/>
            <person name="Eisen J.A."/>
            <person name="Petersen J.M."/>
            <person name="Yuen B."/>
        </authorList>
    </citation>
    <scope>NUCLEOTIDE SEQUENCE</scope>
    <source>
        <strain evidence="2">MAGclacostrist055</strain>
    </source>
</reference>